<dbReference type="PANTHER" id="PTHR23355">
    <property type="entry name" value="RIBONUCLEASE"/>
    <property type="match status" value="1"/>
</dbReference>
<name>A0A449BDY8_HAPAX</name>
<dbReference type="NCBIfam" id="TIGR02063">
    <property type="entry name" value="RNase_R"/>
    <property type="match status" value="1"/>
</dbReference>
<evidence type="ECO:0000256" key="4">
    <source>
        <dbReference type="ARBA" id="ARBA00022722"/>
    </source>
</evidence>
<comment type="catalytic activity">
    <reaction evidence="1 8">
        <text>Exonucleolytic cleavage in the 3'- to 5'-direction to yield nucleoside 5'-phosphates.</text>
        <dbReference type="EC" id="3.1.13.1"/>
    </reaction>
</comment>
<keyword evidence="5 8" id="KW-0378">Hydrolase</keyword>
<evidence type="ECO:0000256" key="7">
    <source>
        <dbReference type="ARBA" id="ARBA00022884"/>
    </source>
</evidence>
<evidence type="ECO:0000256" key="1">
    <source>
        <dbReference type="ARBA" id="ARBA00001849"/>
    </source>
</evidence>
<dbReference type="PANTHER" id="PTHR23355:SF9">
    <property type="entry name" value="DIS3-LIKE EXONUCLEASE 2"/>
    <property type="match status" value="1"/>
</dbReference>
<dbReference type="PROSITE" id="PS50126">
    <property type="entry name" value="S1"/>
    <property type="match status" value="1"/>
</dbReference>
<dbReference type="InterPro" id="IPR004476">
    <property type="entry name" value="RNase_II/RNase_R"/>
</dbReference>
<evidence type="ECO:0000256" key="5">
    <source>
        <dbReference type="ARBA" id="ARBA00022801"/>
    </source>
</evidence>
<dbReference type="InterPro" id="IPR003029">
    <property type="entry name" value="S1_domain"/>
</dbReference>
<keyword evidence="4 8" id="KW-0540">Nuclease</keyword>
<dbReference type="SUPFAM" id="SSF50249">
    <property type="entry name" value="Nucleic acid-binding proteins"/>
    <property type="match status" value="2"/>
</dbReference>
<comment type="subcellular location">
    <subcellularLocation>
        <location evidence="2 8">Cytoplasm</location>
    </subcellularLocation>
</comment>
<comment type="function">
    <text evidence="8">3'-5' exoribonuclease that releases 5'-nucleoside monophosphates and is involved in maturation of structured RNAs.</text>
</comment>
<evidence type="ECO:0000256" key="2">
    <source>
        <dbReference type="ARBA" id="ARBA00004496"/>
    </source>
</evidence>
<dbReference type="PROSITE" id="PS01175">
    <property type="entry name" value="RIBONUCLEASE_II"/>
    <property type="match status" value="1"/>
</dbReference>
<protein>
    <recommendedName>
        <fullName evidence="8">Ribonuclease R</fullName>
        <shortName evidence="8">RNase R</shortName>
        <ecNumber evidence="8">3.1.13.1</ecNumber>
    </recommendedName>
</protein>
<keyword evidence="11" id="KW-1185">Reference proteome</keyword>
<organism evidence="10 11">
    <name type="scientific">Haploplasma axanthum</name>
    <name type="common">Acholeplasma axanthum</name>
    <dbReference type="NCBI Taxonomy" id="29552"/>
    <lineage>
        <taxon>Bacteria</taxon>
        <taxon>Bacillati</taxon>
        <taxon>Mycoplasmatota</taxon>
        <taxon>Mollicutes</taxon>
        <taxon>Acholeplasmatales</taxon>
        <taxon>Acholeplasmataceae</taxon>
        <taxon>Haploplasma</taxon>
    </lineage>
</organism>
<gene>
    <name evidence="10" type="primary">vacB</name>
    <name evidence="8" type="synonym">rnr</name>
    <name evidence="10" type="ORF">NCTC10138_01035</name>
</gene>
<dbReference type="STRING" id="1278311.GCA_000428705_00356"/>
<reference evidence="10 11" key="1">
    <citation type="submission" date="2019-01" db="EMBL/GenBank/DDBJ databases">
        <authorList>
            <consortium name="Pathogen Informatics"/>
        </authorList>
    </citation>
    <scope>NUCLEOTIDE SEQUENCE [LARGE SCALE GENOMIC DNA]</scope>
    <source>
        <strain evidence="10 11">NCTC10138</strain>
    </source>
</reference>
<keyword evidence="3 8" id="KW-0963">Cytoplasm</keyword>
<dbReference type="InterPro" id="IPR050180">
    <property type="entry name" value="RNR_Ribonuclease"/>
</dbReference>
<evidence type="ECO:0000313" key="10">
    <source>
        <dbReference type="EMBL" id="VEU80656.1"/>
    </source>
</evidence>
<dbReference type="SMART" id="SM00316">
    <property type="entry name" value="S1"/>
    <property type="match status" value="1"/>
</dbReference>
<dbReference type="InterPro" id="IPR011805">
    <property type="entry name" value="RNase_R"/>
</dbReference>
<dbReference type="EMBL" id="LR215048">
    <property type="protein sequence ID" value="VEU80656.1"/>
    <property type="molecule type" value="Genomic_DNA"/>
</dbReference>
<dbReference type="EC" id="3.1.13.1" evidence="8"/>
<keyword evidence="6 8" id="KW-0269">Exonuclease</keyword>
<dbReference type="AlphaFoldDB" id="A0A449BDY8"/>
<dbReference type="Pfam" id="PF00773">
    <property type="entry name" value="RNB"/>
    <property type="match status" value="1"/>
</dbReference>
<evidence type="ECO:0000256" key="8">
    <source>
        <dbReference type="HAMAP-Rule" id="MF_01895"/>
    </source>
</evidence>
<dbReference type="Pfam" id="PF08206">
    <property type="entry name" value="OB_RNB"/>
    <property type="match status" value="1"/>
</dbReference>
<dbReference type="Gene3D" id="2.40.50.140">
    <property type="entry name" value="Nucleic acid-binding proteins"/>
    <property type="match status" value="1"/>
</dbReference>
<dbReference type="GO" id="GO:0005829">
    <property type="term" value="C:cytosol"/>
    <property type="evidence" value="ECO:0007669"/>
    <property type="project" value="TreeGrafter"/>
</dbReference>
<dbReference type="Pfam" id="PF00575">
    <property type="entry name" value="S1"/>
    <property type="match status" value="1"/>
</dbReference>
<comment type="similarity">
    <text evidence="8">Belongs to the RNR ribonuclease family. RNase R subfamily.</text>
</comment>
<dbReference type="HAMAP" id="MF_01895">
    <property type="entry name" value="RNase_R"/>
    <property type="match status" value="1"/>
</dbReference>
<sequence>MKNVYLKFHELKERKVHEDELGKLDLQELKYLYYDSPYYILKDNIFIGSVDKKENFAFLRQPDEDIYIDKKEIRSLMSNDIVLVELKKGEAYIKEILKRGLEIIIATVQRRRKSFKYFTDKPLFKNIVVGDESLVVDGSVVKLEVEHITEDKIYAKITEVIGHINDPDIDILKIVAYHNWPDPNMDELEKSVADIKIDYDYERVSRLDLKDKLVVTIDGKDAKDLDDGISLEVIDGKYHLGVHIADVSLYVKEDSLIDKEAYKKSTSVYMANRVIPMLPHKLSNDLCSLNPHEEKLTLSCLMVIDSNGKVVEYDIRKTIIESKYRLNYDDVNLLIEKNKSLGNEELDNLLLTMNELALKLTDVRKKRGELEFDSEEIKFVFNKDNKIVKVYPRKTGQAEELIESFMLAANETVAFHMEINEFPSIYRIHEKPDETKLDEALDKLGRLNVTYNKKAIRNSKELQKILKSVKGTEREFIVNMILLRSMQRAKYDKNPLGHFGLAARYYTHFTSPIRRYPDLILHRIIKKLVLAEDNSLKKFNYFDNILDDVAKHTSVQERVAIDIERDVIQLKSCEYLLDKIGEVFEGQIIQIMKSGIFVRLKNGIEGFVNMKNNYRNSTYDPVVLGYYANGKLYKMGDKIEVELISVDMIEREIDFIIYNKQQKGKKPNENNFKKQNRKL</sequence>
<dbReference type="InterPro" id="IPR001900">
    <property type="entry name" value="RNase_II/R"/>
</dbReference>
<dbReference type="Proteomes" id="UP000289841">
    <property type="component" value="Chromosome"/>
</dbReference>
<dbReference type="InterPro" id="IPR012340">
    <property type="entry name" value="NA-bd_OB-fold"/>
</dbReference>
<evidence type="ECO:0000256" key="6">
    <source>
        <dbReference type="ARBA" id="ARBA00022839"/>
    </source>
</evidence>
<dbReference type="NCBIfam" id="TIGR00358">
    <property type="entry name" value="3_prime_RNase"/>
    <property type="match status" value="1"/>
</dbReference>
<evidence type="ECO:0000256" key="3">
    <source>
        <dbReference type="ARBA" id="ARBA00022490"/>
    </source>
</evidence>
<dbReference type="InterPro" id="IPR040476">
    <property type="entry name" value="CSD2"/>
</dbReference>
<dbReference type="InterPro" id="IPR022966">
    <property type="entry name" value="RNase_II/R_CS"/>
</dbReference>
<dbReference type="GO" id="GO:0008859">
    <property type="term" value="F:exoribonuclease II activity"/>
    <property type="evidence" value="ECO:0007669"/>
    <property type="project" value="UniProtKB-UniRule"/>
</dbReference>
<dbReference type="SMART" id="SM00955">
    <property type="entry name" value="RNB"/>
    <property type="match status" value="1"/>
</dbReference>
<evidence type="ECO:0000259" key="9">
    <source>
        <dbReference type="PROSITE" id="PS50126"/>
    </source>
</evidence>
<dbReference type="GO" id="GO:0006402">
    <property type="term" value="P:mRNA catabolic process"/>
    <property type="evidence" value="ECO:0007669"/>
    <property type="project" value="TreeGrafter"/>
</dbReference>
<feature type="domain" description="S1 motif" evidence="9">
    <location>
        <begin position="581"/>
        <end position="658"/>
    </location>
</feature>
<evidence type="ECO:0000313" key="11">
    <source>
        <dbReference type="Proteomes" id="UP000289841"/>
    </source>
</evidence>
<accession>A0A449BDY8</accession>
<dbReference type="KEGG" id="aaxa:NCTC10138_01035"/>
<keyword evidence="7 8" id="KW-0694">RNA-binding</keyword>
<proteinExistence type="inferred from homology"/>
<dbReference type="InterPro" id="IPR013223">
    <property type="entry name" value="RNase_B_OB_dom"/>
</dbReference>
<dbReference type="RefSeq" id="WP_052589664.1">
    <property type="nucleotide sequence ID" value="NZ_LR215048.1"/>
</dbReference>
<dbReference type="GO" id="GO:0003723">
    <property type="term" value="F:RNA binding"/>
    <property type="evidence" value="ECO:0007669"/>
    <property type="project" value="UniProtKB-UniRule"/>
</dbReference>
<dbReference type="Pfam" id="PF17876">
    <property type="entry name" value="CSD2"/>
    <property type="match status" value="1"/>
</dbReference>